<dbReference type="EMBL" id="FNFX01000003">
    <property type="protein sequence ID" value="SDK54155.1"/>
    <property type="molecule type" value="Genomic_DNA"/>
</dbReference>
<evidence type="ECO:0000259" key="6">
    <source>
        <dbReference type="Pfam" id="PF00717"/>
    </source>
</evidence>
<proteinExistence type="predicted"/>
<name>A0A1G9CRS8_9PROT</name>
<accession>A0A1G9CRS8</accession>
<keyword evidence="5" id="KW-0804">Transcription</keyword>
<dbReference type="RefSeq" id="WP_091471609.1">
    <property type="nucleotide sequence ID" value="NZ_FNFX01000003.1"/>
</dbReference>
<dbReference type="SUPFAM" id="SSF51306">
    <property type="entry name" value="LexA/Signal peptidase"/>
    <property type="match status" value="1"/>
</dbReference>
<dbReference type="CDD" id="cd06529">
    <property type="entry name" value="S24_LexA-like"/>
    <property type="match status" value="1"/>
</dbReference>
<dbReference type="InterPro" id="IPR015927">
    <property type="entry name" value="Peptidase_S24_S26A/B/C"/>
</dbReference>
<dbReference type="GO" id="GO:0004252">
    <property type="term" value="F:serine-type endopeptidase activity"/>
    <property type="evidence" value="ECO:0007669"/>
    <property type="project" value="InterPro"/>
</dbReference>
<keyword evidence="2" id="KW-0378">Hydrolase</keyword>
<dbReference type="InterPro" id="IPR039418">
    <property type="entry name" value="LexA-like"/>
</dbReference>
<evidence type="ECO:0000256" key="3">
    <source>
        <dbReference type="ARBA" id="ARBA00023015"/>
    </source>
</evidence>
<keyword evidence="4" id="KW-0238">DNA-binding</keyword>
<dbReference type="GO" id="GO:0016020">
    <property type="term" value="C:membrane"/>
    <property type="evidence" value="ECO:0007669"/>
    <property type="project" value="InterPro"/>
</dbReference>
<dbReference type="InterPro" id="IPR019756">
    <property type="entry name" value="Pept_S26A_signal_pept_1_Ser-AS"/>
</dbReference>
<dbReference type="PANTHER" id="PTHR40661">
    <property type="match status" value="1"/>
</dbReference>
<dbReference type="AlphaFoldDB" id="A0A1G9CRS8"/>
<sequence>MQEKVLPVIRYENIGAIAKGIAVTDQGSYYSATAIASLGGRFPGSRMGVYKMAEREEWDHINLPGKGAKEGVKYFRLPEGDTQYLTGETFYVDKAARQDPNRKYQRPAKLDTIQIESLPDVYGPTGSGLATQADQVSVALTINAADWNRYVGLDSRYIKMAKVYGDSMKPTLSHGDQTLVDTACKQFIDDAIYCIMQGGFMRFKRIRLNLDGSITVKSDNEKDGFPAETYTAEQAAQFHVIGRVIPLKFGLFEI</sequence>
<evidence type="ECO:0000256" key="2">
    <source>
        <dbReference type="ARBA" id="ARBA00022801"/>
    </source>
</evidence>
<evidence type="ECO:0000256" key="1">
    <source>
        <dbReference type="ARBA" id="ARBA00022670"/>
    </source>
</evidence>
<organism evidence="7 8">
    <name type="scientific">Methylophilus rhizosphaerae</name>
    <dbReference type="NCBI Taxonomy" id="492660"/>
    <lineage>
        <taxon>Bacteria</taxon>
        <taxon>Pseudomonadati</taxon>
        <taxon>Pseudomonadota</taxon>
        <taxon>Betaproteobacteria</taxon>
        <taxon>Nitrosomonadales</taxon>
        <taxon>Methylophilaceae</taxon>
        <taxon>Methylophilus</taxon>
    </lineage>
</organism>
<evidence type="ECO:0000313" key="8">
    <source>
        <dbReference type="Proteomes" id="UP000198629"/>
    </source>
</evidence>
<keyword evidence="8" id="KW-1185">Reference proteome</keyword>
<keyword evidence="1" id="KW-0645">Protease</keyword>
<reference evidence="8" key="1">
    <citation type="submission" date="2016-10" db="EMBL/GenBank/DDBJ databases">
        <authorList>
            <person name="Varghese N."/>
            <person name="Submissions S."/>
        </authorList>
    </citation>
    <scope>NUCLEOTIDE SEQUENCE [LARGE SCALE GENOMIC DNA]</scope>
    <source>
        <strain evidence="8">CBMB127</strain>
    </source>
</reference>
<protein>
    <submittedName>
        <fullName evidence="7">Peptidase S24-like</fullName>
    </submittedName>
</protein>
<evidence type="ECO:0000313" key="7">
    <source>
        <dbReference type="EMBL" id="SDK54155.1"/>
    </source>
</evidence>
<dbReference type="GO" id="GO:0003677">
    <property type="term" value="F:DNA binding"/>
    <property type="evidence" value="ECO:0007669"/>
    <property type="project" value="UniProtKB-KW"/>
</dbReference>
<gene>
    <name evidence="7" type="ORF">SAMN05192566_1586</name>
</gene>
<feature type="domain" description="Peptidase S24/S26A/S26B/S26C" evidence="6">
    <location>
        <begin position="147"/>
        <end position="245"/>
    </location>
</feature>
<dbReference type="InterPro" id="IPR036286">
    <property type="entry name" value="LexA/Signal_pep-like_sf"/>
</dbReference>
<keyword evidence="3" id="KW-0805">Transcription regulation</keyword>
<dbReference type="OrthoDB" id="7011085at2"/>
<evidence type="ECO:0000256" key="4">
    <source>
        <dbReference type="ARBA" id="ARBA00023125"/>
    </source>
</evidence>
<dbReference type="PANTHER" id="PTHR40661:SF3">
    <property type="entry name" value="FELS-1 PROPHAGE TRANSCRIPTIONAL REGULATOR"/>
    <property type="match status" value="1"/>
</dbReference>
<evidence type="ECO:0000256" key="5">
    <source>
        <dbReference type="ARBA" id="ARBA00023163"/>
    </source>
</evidence>
<dbReference type="GO" id="GO:0006508">
    <property type="term" value="P:proteolysis"/>
    <property type="evidence" value="ECO:0007669"/>
    <property type="project" value="UniProtKB-KW"/>
</dbReference>
<dbReference type="Proteomes" id="UP000198629">
    <property type="component" value="Unassembled WGS sequence"/>
</dbReference>
<dbReference type="STRING" id="492660.SAMN05192566_1586"/>
<dbReference type="Gene3D" id="2.10.109.10">
    <property type="entry name" value="Umud Fragment, subunit A"/>
    <property type="match status" value="1"/>
</dbReference>
<dbReference type="PROSITE" id="PS00501">
    <property type="entry name" value="SPASE_I_1"/>
    <property type="match status" value="1"/>
</dbReference>
<dbReference type="Pfam" id="PF00717">
    <property type="entry name" value="Peptidase_S24"/>
    <property type="match status" value="1"/>
</dbReference>